<name>A0ABS1RL02_9RHOB</name>
<keyword evidence="1" id="KW-1133">Transmembrane helix</keyword>
<evidence type="ECO:0000256" key="1">
    <source>
        <dbReference type="SAM" id="Phobius"/>
    </source>
</evidence>
<dbReference type="EMBL" id="JAESIL010000074">
    <property type="protein sequence ID" value="MBL3579552.1"/>
    <property type="molecule type" value="Genomic_DNA"/>
</dbReference>
<dbReference type="Pfam" id="PF25612">
    <property type="entry name" value="DUF7940"/>
    <property type="match status" value="1"/>
</dbReference>
<accession>A0ABS1RL02</accession>
<organism evidence="2 3">
    <name type="scientific">Rhodovulum visakhapatnamense</name>
    <dbReference type="NCBI Taxonomy" id="364297"/>
    <lineage>
        <taxon>Bacteria</taxon>
        <taxon>Pseudomonadati</taxon>
        <taxon>Pseudomonadota</taxon>
        <taxon>Alphaproteobacteria</taxon>
        <taxon>Rhodobacterales</taxon>
        <taxon>Paracoccaceae</taxon>
        <taxon>Rhodovulum</taxon>
    </lineage>
</organism>
<keyword evidence="3" id="KW-1185">Reference proteome</keyword>
<proteinExistence type="predicted"/>
<sequence>MKLVPNWRAVLRRAWSVWILAAMVILSGLEAAASLLSADMLGLPPDVYAAGVGLLSAAAVLARLIAQTGLEGADR</sequence>
<keyword evidence="1" id="KW-0472">Membrane</keyword>
<dbReference type="RefSeq" id="WP_075784016.1">
    <property type="nucleotide sequence ID" value="NZ_JAESIL010000074.1"/>
</dbReference>
<evidence type="ECO:0000313" key="3">
    <source>
        <dbReference type="Proteomes" id="UP000635853"/>
    </source>
</evidence>
<dbReference type="Proteomes" id="UP000635853">
    <property type="component" value="Unassembled WGS sequence"/>
</dbReference>
<feature type="transmembrane region" description="Helical" evidence="1">
    <location>
        <begin position="47"/>
        <end position="66"/>
    </location>
</feature>
<keyword evidence="1" id="KW-0812">Transmembrane</keyword>
<protein>
    <submittedName>
        <fullName evidence="2">Uncharacterized protein</fullName>
    </submittedName>
</protein>
<dbReference type="InterPro" id="IPR057700">
    <property type="entry name" value="DUF7940"/>
</dbReference>
<gene>
    <name evidence="2" type="ORF">JMJ92_15510</name>
</gene>
<comment type="caution">
    <text evidence="2">The sequence shown here is derived from an EMBL/GenBank/DDBJ whole genome shotgun (WGS) entry which is preliminary data.</text>
</comment>
<reference evidence="3" key="1">
    <citation type="submission" date="2021-01" db="EMBL/GenBank/DDBJ databases">
        <title>Draft genomes of Rhodovulum sulfidophilum.</title>
        <authorList>
            <person name="Guzman M.S."/>
        </authorList>
    </citation>
    <scope>NUCLEOTIDE SEQUENCE [LARGE SCALE GENOMIC DNA]</scope>
    <source>
        <strain evidence="3">AB19</strain>
    </source>
</reference>
<evidence type="ECO:0000313" key="2">
    <source>
        <dbReference type="EMBL" id="MBL3579552.1"/>
    </source>
</evidence>